<comment type="caution">
    <text evidence="5">The sequence shown here is derived from an EMBL/GenBank/DDBJ whole genome shotgun (WGS) entry which is preliminary data.</text>
</comment>
<keyword evidence="2" id="KW-0732">Signal</keyword>
<evidence type="ECO:0000259" key="4">
    <source>
        <dbReference type="Pfam" id="PF05193"/>
    </source>
</evidence>
<dbReference type="InterPro" id="IPR011249">
    <property type="entry name" value="Metalloenz_LuxS/M16"/>
</dbReference>
<feature type="domain" description="Peptidase M16 N-terminal" evidence="3">
    <location>
        <begin position="528"/>
        <end position="646"/>
    </location>
</feature>
<dbReference type="PANTHER" id="PTHR11851">
    <property type="entry name" value="METALLOPROTEASE"/>
    <property type="match status" value="1"/>
</dbReference>
<dbReference type="RefSeq" id="WP_042643341.1">
    <property type="nucleotide sequence ID" value="NZ_CDDF01000014.1"/>
</dbReference>
<dbReference type="InterPro" id="IPR007863">
    <property type="entry name" value="Peptidase_M16_C"/>
</dbReference>
<dbReference type="PANTHER" id="PTHR11851:SF49">
    <property type="entry name" value="MITOCHONDRIAL-PROCESSING PEPTIDASE SUBUNIT ALPHA"/>
    <property type="match status" value="1"/>
</dbReference>
<gene>
    <name evidence="5" type="ORF">ACFPVW_11795</name>
</gene>
<dbReference type="EMBL" id="JBHSPP010000015">
    <property type="protein sequence ID" value="MFC5706727.1"/>
    <property type="molecule type" value="Genomic_DNA"/>
</dbReference>
<evidence type="ECO:0000256" key="1">
    <source>
        <dbReference type="ARBA" id="ARBA00007261"/>
    </source>
</evidence>
<organism evidence="5 6">
    <name type="scientific">Aeromonas eucrenophila</name>
    <dbReference type="NCBI Taxonomy" id="649"/>
    <lineage>
        <taxon>Bacteria</taxon>
        <taxon>Pseudomonadati</taxon>
        <taxon>Pseudomonadota</taxon>
        <taxon>Gammaproteobacteria</taxon>
        <taxon>Aeromonadales</taxon>
        <taxon>Aeromonadaceae</taxon>
        <taxon>Aeromonas</taxon>
    </lineage>
</organism>
<evidence type="ECO:0000313" key="6">
    <source>
        <dbReference type="Proteomes" id="UP001596132"/>
    </source>
</evidence>
<feature type="domain" description="Peptidase M16 N-terminal" evidence="3">
    <location>
        <begin position="49"/>
        <end position="173"/>
    </location>
</feature>
<name>A0ABW0YB36_9GAMM</name>
<dbReference type="Proteomes" id="UP001596132">
    <property type="component" value="Unassembled WGS sequence"/>
</dbReference>
<protein>
    <submittedName>
        <fullName evidence="5">M16 family metallopeptidase</fullName>
    </submittedName>
</protein>
<dbReference type="SUPFAM" id="SSF63411">
    <property type="entry name" value="LuxS/MPP-like metallohydrolase"/>
    <property type="match status" value="4"/>
</dbReference>
<reference evidence="6" key="1">
    <citation type="journal article" date="2019" name="Int. J. Syst. Evol. Microbiol.">
        <title>The Global Catalogue of Microorganisms (GCM) 10K type strain sequencing project: providing services to taxonomists for standard genome sequencing and annotation.</title>
        <authorList>
            <consortium name="The Broad Institute Genomics Platform"/>
            <consortium name="The Broad Institute Genome Sequencing Center for Infectious Disease"/>
            <person name="Wu L."/>
            <person name="Ma J."/>
        </authorList>
    </citation>
    <scope>NUCLEOTIDE SEQUENCE [LARGE SCALE GENOMIC DNA]</scope>
    <source>
        <strain evidence="6">KCTC 15012</strain>
    </source>
</reference>
<feature type="signal peptide" evidence="2">
    <location>
        <begin position="1"/>
        <end position="19"/>
    </location>
</feature>
<feature type="chain" id="PRO_5045574673" evidence="2">
    <location>
        <begin position="20"/>
        <end position="941"/>
    </location>
</feature>
<evidence type="ECO:0000259" key="3">
    <source>
        <dbReference type="Pfam" id="PF00675"/>
    </source>
</evidence>
<accession>A0ABW0YB36</accession>
<sequence>MNKFIPLSILLGVALPVLAAPTLVSEQVKQEGKLGIPYQMYKLDNGLTVILAPDKSDPLVHLDVTYHVGSSRETVGKSGFAHFFEHMMFQGSKHVGDQEHMRIINEAGGDMNGTTNKDRTNYYETVPANQLEKVLWLEADRMGFLLDAVSQKKFEIQRATVKNERAQRIDSQPYGLVSEKAGEALYPRTHPYSWQPIGYVEDLDRVGVDDLKQFFLRWYGPNNATLTLGGDFDTKQALAWIEQYFGSIPRGPDVAEPTPEPTPEPVSLPETRYVTLEDKVHLPLLYISYPTVALGDPQEPALDIFADVLGGSASSMLYQSLVKTGKAIEVGASHSCEELACTLTVYAYPNPAQDGSLKTLKGEVDKVIGDFANRGIKPADLEKAISSYRAAAIWGLDSIEGKVSQLAMGQVLAQDPNYVFKNLDAISQVKASDVKAAYDKFIAGKPAVVLSVVPKGKTQWQAGEPNFTPAKRVLPDYSQHGEPLALRPVKDNFDRSIEPKVGAAVSVKVPATWHGKLDKGIEIIGTQSDEIPAVSIMIALPGGIRAEGKGELGLASLTAAMLEQGTVRMSEAELSDELQKLGASISVSTAQYNNLITISSLTDKLPQTMALVREVLMRPGMREADFERLKAQMLQGMKQSEQQPEWLAGQAFRELVYGKQSRLGQPTNGVLTDVEKLTLADVKRFYQDYYNPTNAKVVVTGDVTQQQVESELGFLTEWKGAAPTLGDLKPKGEQAKPGIYLVDKPGAPQSVIRIGRRAMPFDTTGDYFIANLMNFNLGGNFNSRINLNLREDKGYTYGASSGFQANREAGVFATGANVRTDATVDAIRQFLKEMDGYRASGPTPVELAYMRSAVSQQDALSYETLAQKAGFLLQMIMYDLKPDYVQAQGELIKTVSPETLKASAARWLDPAEMVIVVVGDKQKLEKPLAELHLPIYPLQLP</sequence>
<dbReference type="Pfam" id="PF00675">
    <property type="entry name" value="Peptidase_M16"/>
    <property type="match status" value="2"/>
</dbReference>
<proteinExistence type="inferred from homology"/>
<evidence type="ECO:0000256" key="2">
    <source>
        <dbReference type="SAM" id="SignalP"/>
    </source>
</evidence>
<keyword evidence="6" id="KW-1185">Reference proteome</keyword>
<comment type="similarity">
    <text evidence="1">Belongs to the peptidase M16 family.</text>
</comment>
<feature type="domain" description="Peptidase M16 C-terminal" evidence="4">
    <location>
        <begin position="208"/>
        <end position="387"/>
    </location>
</feature>
<evidence type="ECO:0000313" key="5">
    <source>
        <dbReference type="EMBL" id="MFC5706727.1"/>
    </source>
</evidence>
<feature type="domain" description="Peptidase M16 C-terminal" evidence="4">
    <location>
        <begin position="676"/>
        <end position="853"/>
    </location>
</feature>
<dbReference type="Gene3D" id="3.30.830.10">
    <property type="entry name" value="Metalloenzyme, LuxS/M16 peptidase-like"/>
    <property type="match status" value="4"/>
</dbReference>
<dbReference type="InterPro" id="IPR011765">
    <property type="entry name" value="Pept_M16_N"/>
</dbReference>
<dbReference type="InterPro" id="IPR050361">
    <property type="entry name" value="MPP/UQCRC_Complex"/>
</dbReference>
<dbReference type="Pfam" id="PF05193">
    <property type="entry name" value="Peptidase_M16_C"/>
    <property type="match status" value="2"/>
</dbReference>